<dbReference type="Gene3D" id="3.30.750.140">
    <property type="match status" value="1"/>
</dbReference>
<dbReference type="Proteomes" id="UP001239782">
    <property type="component" value="Chromosome"/>
</dbReference>
<dbReference type="Pfam" id="PF02120">
    <property type="entry name" value="Flg_hook"/>
    <property type="match status" value="1"/>
</dbReference>
<name>A0AA51RV08_9GAMM</name>
<keyword evidence="3" id="KW-0969">Cilium</keyword>
<evidence type="ECO:0000256" key="1">
    <source>
        <dbReference type="SAM" id="MobiDB-lite"/>
    </source>
</evidence>
<dbReference type="AlphaFoldDB" id="A0AA51RV08"/>
<keyword evidence="3" id="KW-0282">Flagellum</keyword>
<evidence type="ECO:0000259" key="2">
    <source>
        <dbReference type="Pfam" id="PF02120"/>
    </source>
</evidence>
<feature type="compositionally biased region" description="Polar residues" evidence="1">
    <location>
        <begin position="218"/>
        <end position="240"/>
    </location>
</feature>
<dbReference type="EMBL" id="CP133548">
    <property type="protein sequence ID" value="WMS88158.1"/>
    <property type="molecule type" value="Genomic_DNA"/>
</dbReference>
<keyword evidence="3" id="KW-0966">Cell projection</keyword>
<accession>A0AA51RV08</accession>
<sequence length="603" mass="66542">MAQLSAIIKSLDGQTLNAVLTATGQKQAQNLPSQLQLQLPLSNQQSSNNANSSPQTGVNAQLNAVQSLVLNLSDIEIQKNLESLLRDIKITVEPKFSHNRVSLPMQFDLSAVKEGVAKNQLLAVLLKVAQWAEQPKPLVMVRQSTESIDKLILNATTANKLIDSSALSSSAQVPNSKASIQSAPSISGPSQSGQSQSGQSQSGQSQSGQVQSALSAQTDALHSTVKNETKSSVQQTDLSTNLSQPNKLNIEFTLRERLKQTVLNDPSATKYKQIAEQPILLTTRLPLQNISSDLLTRYIALFDQNNIPSSTSAALTKVITQLLDFKNLEFVKPLLNTLQNLPKATELNGATLRQAVFDSGQFFEQKAMQTLTKGWTSVLSQPTTNSQGSSDLKHLLYLVRQFSQLPSDALVRGLTASAQKGEGSSAKDLFIGVNRLVGNPRDKRERLENRIASQLKMIQQDVDSALNKVKLTQFQNLHLTDSNAWIFELPLQFQRQLTNVQMKFEASESEQSTDKKSWCVTVRFDFERLGAFHAITRLFNQRLDIKFVAEKLSTQRLLQQKMPELKQQLIDSGLLINEMTSVAGESPNLTVQQLPQSLVDYRV</sequence>
<dbReference type="InterPro" id="IPR038610">
    <property type="entry name" value="FliK-like_C_sf"/>
</dbReference>
<keyword evidence="4" id="KW-1185">Reference proteome</keyword>
<feature type="compositionally biased region" description="Low complexity" evidence="1">
    <location>
        <begin position="178"/>
        <end position="217"/>
    </location>
</feature>
<dbReference type="InterPro" id="IPR021136">
    <property type="entry name" value="Flagellar_hook_control-like_C"/>
</dbReference>
<reference evidence="3 4" key="1">
    <citation type="submission" date="2023-08" db="EMBL/GenBank/DDBJ databases">
        <title>Pleionea litopenaei sp. nov., isolated from stomach of juvenile Litopenaeus vannamei.</title>
        <authorList>
            <person name="Rho A.M."/>
            <person name="Hwang C.Y."/>
        </authorList>
    </citation>
    <scope>NUCLEOTIDE SEQUENCE [LARGE SCALE GENOMIC DNA]</scope>
    <source>
        <strain evidence="3 4">HL-JVS1</strain>
    </source>
</reference>
<feature type="domain" description="Flagellar hook-length control protein-like C-terminal" evidence="2">
    <location>
        <begin position="510"/>
        <end position="587"/>
    </location>
</feature>
<dbReference type="KEGG" id="plei:Q9312_04395"/>
<protein>
    <submittedName>
        <fullName evidence="3">Flagellar hook-length control protein FliK</fullName>
    </submittedName>
</protein>
<organism evidence="3 4">
    <name type="scientific">Pleionea litopenaei</name>
    <dbReference type="NCBI Taxonomy" id="3070815"/>
    <lineage>
        <taxon>Bacteria</taxon>
        <taxon>Pseudomonadati</taxon>
        <taxon>Pseudomonadota</taxon>
        <taxon>Gammaproteobacteria</taxon>
        <taxon>Oceanospirillales</taxon>
        <taxon>Pleioneaceae</taxon>
        <taxon>Pleionea</taxon>
    </lineage>
</organism>
<evidence type="ECO:0000313" key="3">
    <source>
        <dbReference type="EMBL" id="WMS88158.1"/>
    </source>
</evidence>
<gene>
    <name evidence="3" type="ORF">Q9312_04395</name>
</gene>
<evidence type="ECO:0000313" key="4">
    <source>
        <dbReference type="Proteomes" id="UP001239782"/>
    </source>
</evidence>
<feature type="region of interest" description="Disordered" evidence="1">
    <location>
        <begin position="173"/>
        <end position="240"/>
    </location>
</feature>
<dbReference type="RefSeq" id="WP_309203362.1">
    <property type="nucleotide sequence ID" value="NZ_CP133548.1"/>
</dbReference>
<proteinExistence type="predicted"/>